<organism evidence="2 3">
    <name type="scientific">Cutaneotrichosporon oleaginosum</name>
    <dbReference type="NCBI Taxonomy" id="879819"/>
    <lineage>
        <taxon>Eukaryota</taxon>
        <taxon>Fungi</taxon>
        <taxon>Dikarya</taxon>
        <taxon>Basidiomycota</taxon>
        <taxon>Agaricomycotina</taxon>
        <taxon>Tremellomycetes</taxon>
        <taxon>Trichosporonales</taxon>
        <taxon>Trichosporonaceae</taxon>
        <taxon>Cutaneotrichosporon</taxon>
    </lineage>
</organism>
<accession>A0A0J0XZC9</accession>
<feature type="compositionally biased region" description="Basic and acidic residues" evidence="1">
    <location>
        <begin position="17"/>
        <end position="36"/>
    </location>
</feature>
<feature type="region of interest" description="Disordered" evidence="1">
    <location>
        <begin position="1"/>
        <end position="71"/>
    </location>
</feature>
<feature type="compositionally biased region" description="Low complexity" evidence="1">
    <location>
        <begin position="206"/>
        <end position="219"/>
    </location>
</feature>
<gene>
    <name evidence="2" type="ORF">CC85DRAFT_298590</name>
</gene>
<keyword evidence="3" id="KW-1185">Reference proteome</keyword>
<reference evidence="2 3" key="1">
    <citation type="submission" date="2015-03" db="EMBL/GenBank/DDBJ databases">
        <title>Genomics and transcriptomics of the oil-accumulating basidiomycete yeast T. oleaginosus allow insights into substrate utilization and the diverse evolutionary trajectories of mating systems in fungi.</title>
        <authorList>
            <consortium name="DOE Joint Genome Institute"/>
            <person name="Kourist R."/>
            <person name="Kracht O."/>
            <person name="Bracharz F."/>
            <person name="Lipzen A."/>
            <person name="Nolan M."/>
            <person name="Ohm R."/>
            <person name="Grigoriev I."/>
            <person name="Sun S."/>
            <person name="Heitman J."/>
            <person name="Bruck T."/>
            <person name="Nowrousian M."/>
        </authorList>
    </citation>
    <scope>NUCLEOTIDE SEQUENCE [LARGE SCALE GENOMIC DNA]</scope>
    <source>
        <strain evidence="2 3">IBC0246</strain>
    </source>
</reference>
<dbReference type="Proteomes" id="UP000053611">
    <property type="component" value="Unassembled WGS sequence"/>
</dbReference>
<evidence type="ECO:0000313" key="3">
    <source>
        <dbReference type="Proteomes" id="UP000053611"/>
    </source>
</evidence>
<feature type="compositionally biased region" description="Basic and acidic residues" evidence="1">
    <location>
        <begin position="144"/>
        <end position="163"/>
    </location>
</feature>
<dbReference type="AlphaFoldDB" id="A0A0J0XZC9"/>
<proteinExistence type="predicted"/>
<sequence length="384" mass="43750">MAAMEHLSKAPPLNYNDDGHDSPREETTKNNMERRRYPLPSSQRYGTRTRPETPDPTLVSDEPPSSYNPYIPSERFRLMFEVDDSTETYGDLRVRPDTRIIGRAGPQTSEVPFIDANSDYQPLGKDKNKGRKGKDKTVGLRMRKSWEKLRESVGLEEKPKYPREAWPQEQNDGGSPPDQRPEPLSRPFDEKKAAKLAKGERKGSISSLFSLGGRSTSGRSLKERRGIPPMEPLHIPENRHERLAMGPTLTHTPREWKINDGDITRLRAASPHAESLRLNVVDERVRRGESPAKSTVHRLVRRASGPLRRTFSKMSLRSKKSTENVDANEGEDFFLPAPNALHAPRPDRHACYLDCKSCLREDVHKFTVCFCDCDGCRRCRNARQ</sequence>
<dbReference type="EMBL" id="KQ087177">
    <property type="protein sequence ID" value="KLT46387.1"/>
    <property type="molecule type" value="Genomic_DNA"/>
</dbReference>
<evidence type="ECO:0000256" key="1">
    <source>
        <dbReference type="SAM" id="MobiDB-lite"/>
    </source>
</evidence>
<name>A0A0J0XZC9_9TREE</name>
<dbReference type="GeneID" id="28985654"/>
<feature type="compositionally biased region" description="Basic and acidic residues" evidence="1">
    <location>
        <begin position="179"/>
        <end position="203"/>
    </location>
</feature>
<evidence type="ECO:0000313" key="2">
    <source>
        <dbReference type="EMBL" id="KLT46387.1"/>
    </source>
</evidence>
<protein>
    <submittedName>
        <fullName evidence="2">Uncharacterized protein</fullName>
    </submittedName>
</protein>
<dbReference type="RefSeq" id="XP_018282878.1">
    <property type="nucleotide sequence ID" value="XM_018425051.1"/>
</dbReference>
<feature type="region of interest" description="Disordered" evidence="1">
    <location>
        <begin position="100"/>
        <end position="234"/>
    </location>
</feature>